<dbReference type="EMBL" id="HBIR01062386">
    <property type="protein sequence ID" value="CAE0601932.1"/>
    <property type="molecule type" value="Transcribed_RNA"/>
</dbReference>
<keyword evidence="2" id="KW-0812">Transmembrane</keyword>
<protein>
    <submittedName>
        <fullName evidence="3">Uncharacterized protein</fullName>
    </submittedName>
</protein>
<feature type="transmembrane region" description="Helical" evidence="2">
    <location>
        <begin position="130"/>
        <end position="156"/>
    </location>
</feature>
<accession>A0A7S3U3A5</accession>
<keyword evidence="2" id="KW-1133">Transmembrane helix</keyword>
<feature type="region of interest" description="Disordered" evidence="1">
    <location>
        <begin position="50"/>
        <end position="71"/>
    </location>
</feature>
<evidence type="ECO:0000256" key="2">
    <source>
        <dbReference type="SAM" id="Phobius"/>
    </source>
</evidence>
<feature type="transmembrane region" description="Helical" evidence="2">
    <location>
        <begin position="203"/>
        <end position="221"/>
    </location>
</feature>
<reference evidence="3" key="1">
    <citation type="submission" date="2021-01" db="EMBL/GenBank/DDBJ databases">
        <authorList>
            <person name="Corre E."/>
            <person name="Pelletier E."/>
            <person name="Niang G."/>
            <person name="Scheremetjew M."/>
            <person name="Finn R."/>
            <person name="Kale V."/>
            <person name="Holt S."/>
            <person name="Cochrane G."/>
            <person name="Meng A."/>
            <person name="Brown T."/>
            <person name="Cohen L."/>
        </authorList>
    </citation>
    <scope>NUCLEOTIDE SEQUENCE</scope>
    <source>
        <strain evidence="3">379</strain>
    </source>
</reference>
<organism evidence="3">
    <name type="scientific">Emiliania huxleyi</name>
    <name type="common">Coccolithophore</name>
    <name type="synonym">Pontosphaera huxleyi</name>
    <dbReference type="NCBI Taxonomy" id="2903"/>
    <lineage>
        <taxon>Eukaryota</taxon>
        <taxon>Haptista</taxon>
        <taxon>Haptophyta</taxon>
        <taxon>Prymnesiophyceae</taxon>
        <taxon>Isochrysidales</taxon>
        <taxon>Noelaerhabdaceae</taxon>
        <taxon>Emiliania</taxon>
    </lineage>
</organism>
<evidence type="ECO:0000313" key="3">
    <source>
        <dbReference type="EMBL" id="CAE0601932.1"/>
    </source>
</evidence>
<keyword evidence="2" id="KW-0472">Membrane</keyword>
<dbReference type="AlphaFoldDB" id="A0A7S3U3A5"/>
<evidence type="ECO:0000256" key="1">
    <source>
        <dbReference type="SAM" id="MobiDB-lite"/>
    </source>
</evidence>
<feature type="transmembrane region" description="Helical" evidence="2">
    <location>
        <begin position="90"/>
        <end position="110"/>
    </location>
</feature>
<name>A0A7S3U3A5_EMIHU</name>
<proteinExistence type="predicted"/>
<feature type="transmembrane region" description="Helical" evidence="2">
    <location>
        <begin position="163"/>
        <end position="183"/>
    </location>
</feature>
<sequence>MRQALPTHPRRIRRALTHSHTLSRHGHGVCARRSCRLSLQHTPAPLVSRHSPPRLHLSFPPPTRDHRPRHRDAPLLSCGRPIMLNTEKGALGNLLIGTILAIVAAVGMGVKLYDDLCGGIDEIGLSCADFIPDVATASFALTVVAAVAGFAALVAAAKKIWKLATAIAILAFVTVSLHFIWFAPWELFGITLGKPPFEWYNGVAIGSVINYLFGALATFQMSKAAESDLPK</sequence>
<gene>
    <name evidence="3" type="ORF">EHUX00137_LOCUS48418</name>
</gene>